<evidence type="ECO:0000256" key="1">
    <source>
        <dbReference type="ARBA" id="ARBA00023015"/>
    </source>
</evidence>
<keyword evidence="2" id="KW-0238">DNA-binding</keyword>
<dbReference type="GO" id="GO:0003700">
    <property type="term" value="F:DNA-binding transcription factor activity"/>
    <property type="evidence" value="ECO:0007669"/>
    <property type="project" value="InterPro"/>
</dbReference>
<organism evidence="5 6">
    <name type="scientific">Acinetobacter baumannii 99063</name>
    <dbReference type="NCBI Taxonomy" id="1310630"/>
    <lineage>
        <taxon>Bacteria</taxon>
        <taxon>Pseudomonadati</taxon>
        <taxon>Pseudomonadota</taxon>
        <taxon>Gammaproteobacteria</taxon>
        <taxon>Moraxellales</taxon>
        <taxon>Moraxellaceae</taxon>
        <taxon>Acinetobacter</taxon>
        <taxon>Acinetobacter calcoaceticus/baumannii complex</taxon>
    </lineage>
</organism>
<reference evidence="5 6" key="1">
    <citation type="submission" date="2014-02" db="EMBL/GenBank/DDBJ databases">
        <title>Comparative genomics and transcriptomics to identify genetic mechanisms underlying the emergence of carbapenem resistant Acinetobacter baumannii (CRAb).</title>
        <authorList>
            <person name="Harris A.D."/>
            <person name="Johnson K.J."/>
            <person name="George J."/>
            <person name="Shefchek K."/>
            <person name="Daugherty S.C."/>
            <person name="Parankush S."/>
            <person name="Sadzewicz L."/>
            <person name="Tallon L."/>
            <person name="Sengamalay N."/>
            <person name="Hazen T.H."/>
            <person name="Rasko D.A."/>
        </authorList>
    </citation>
    <scope>NUCLEOTIDE SEQUENCE [LARGE SCALE GENOMIC DNA]</scope>
    <source>
        <strain evidence="5 6">99063</strain>
    </source>
</reference>
<name>A0A009SKB4_ACIBA</name>
<dbReference type="Pfam" id="PF14525">
    <property type="entry name" value="AraC_binding_2"/>
    <property type="match status" value="1"/>
</dbReference>
<dbReference type="PROSITE" id="PS00041">
    <property type="entry name" value="HTH_ARAC_FAMILY_1"/>
    <property type="match status" value="1"/>
</dbReference>
<protein>
    <submittedName>
        <fullName evidence="5">Bacterial regulatory helix-turn-helix s, AraC family protein</fullName>
    </submittedName>
</protein>
<dbReference type="InterPro" id="IPR037923">
    <property type="entry name" value="HTH-like"/>
</dbReference>
<dbReference type="Gene3D" id="1.10.10.60">
    <property type="entry name" value="Homeodomain-like"/>
    <property type="match status" value="1"/>
</dbReference>
<accession>A0A009SKB4</accession>
<dbReference type="RefSeq" id="WP_032068768.1">
    <property type="nucleotide sequence ID" value="NZ_JEXJ01000072.1"/>
</dbReference>
<evidence type="ECO:0000256" key="2">
    <source>
        <dbReference type="ARBA" id="ARBA00023125"/>
    </source>
</evidence>
<keyword evidence="1" id="KW-0805">Transcription regulation</keyword>
<dbReference type="InterPro" id="IPR035418">
    <property type="entry name" value="AraC-bd_2"/>
</dbReference>
<dbReference type="Pfam" id="PF12833">
    <property type="entry name" value="HTH_18"/>
    <property type="match status" value="1"/>
</dbReference>
<keyword evidence="3" id="KW-0804">Transcription</keyword>
<sequence length="303" mass="34959">MIQFRDNDITQWSSHIQQVCGNFDASFNSHESLFIGEIQAYQLGQTEIAFIKSNANYIVRNADSPDRASHHLCFLVLQSSGKMQMSYKGSRIYLNEGDMILLDPSEKIEMYPQGLFSHISVHLDREKLAQANIHEGYFGKLITKNMSSFLLKNIMQNLSVENIQLWYAEEDGNAFEDALIALLRPTIFYKKNHLTQESLKDRAERYIIEHLAKPELNPQKIADALGVSLWHLYRLFNEEQLSLNKYIQQKRLERVKVDLLDACFRQTSITDLALKWGFGDSAHFSKIFKKAYGISPKQCRQAA</sequence>
<gene>
    <name evidence="5" type="ORF">J529_3219</name>
</gene>
<dbReference type="NCBIfam" id="NF007243">
    <property type="entry name" value="PRK09685.1"/>
    <property type="match status" value="1"/>
</dbReference>
<dbReference type="InterPro" id="IPR018062">
    <property type="entry name" value="HTH_AraC-typ_CS"/>
</dbReference>
<evidence type="ECO:0000313" key="5">
    <source>
        <dbReference type="EMBL" id="EXC47221.1"/>
    </source>
</evidence>
<dbReference type="GO" id="GO:0043565">
    <property type="term" value="F:sequence-specific DNA binding"/>
    <property type="evidence" value="ECO:0007669"/>
    <property type="project" value="InterPro"/>
</dbReference>
<dbReference type="SMART" id="SM00342">
    <property type="entry name" value="HTH_ARAC"/>
    <property type="match status" value="1"/>
</dbReference>
<dbReference type="PROSITE" id="PS01124">
    <property type="entry name" value="HTH_ARAC_FAMILY_2"/>
    <property type="match status" value="1"/>
</dbReference>
<dbReference type="AlphaFoldDB" id="A0A009SKB4"/>
<evidence type="ECO:0000256" key="3">
    <source>
        <dbReference type="ARBA" id="ARBA00023163"/>
    </source>
</evidence>
<comment type="caution">
    <text evidence="5">The sequence shown here is derived from an EMBL/GenBank/DDBJ whole genome shotgun (WGS) entry which is preliminary data.</text>
</comment>
<evidence type="ECO:0000259" key="4">
    <source>
        <dbReference type="PROSITE" id="PS01124"/>
    </source>
</evidence>
<dbReference type="SUPFAM" id="SSF51215">
    <property type="entry name" value="Regulatory protein AraC"/>
    <property type="match status" value="1"/>
</dbReference>
<dbReference type="SUPFAM" id="SSF46689">
    <property type="entry name" value="Homeodomain-like"/>
    <property type="match status" value="1"/>
</dbReference>
<feature type="domain" description="HTH araC/xylS-type" evidence="4">
    <location>
        <begin position="201"/>
        <end position="302"/>
    </location>
</feature>
<dbReference type="Proteomes" id="UP000020735">
    <property type="component" value="Unassembled WGS sequence"/>
</dbReference>
<proteinExistence type="predicted"/>
<dbReference type="InterPro" id="IPR018060">
    <property type="entry name" value="HTH_AraC"/>
</dbReference>
<dbReference type="InterPro" id="IPR020449">
    <property type="entry name" value="Tscrpt_reg_AraC-type_HTH"/>
</dbReference>
<evidence type="ECO:0000313" key="6">
    <source>
        <dbReference type="Proteomes" id="UP000020735"/>
    </source>
</evidence>
<dbReference type="PRINTS" id="PR00032">
    <property type="entry name" value="HTHARAC"/>
</dbReference>
<dbReference type="EMBL" id="JEXJ01000072">
    <property type="protein sequence ID" value="EXC47221.1"/>
    <property type="molecule type" value="Genomic_DNA"/>
</dbReference>
<dbReference type="PANTHER" id="PTHR43280">
    <property type="entry name" value="ARAC-FAMILY TRANSCRIPTIONAL REGULATOR"/>
    <property type="match status" value="1"/>
</dbReference>
<dbReference type="PATRIC" id="fig|1310630.3.peg.3140"/>
<dbReference type="InterPro" id="IPR009057">
    <property type="entry name" value="Homeodomain-like_sf"/>
</dbReference>
<dbReference type="PANTHER" id="PTHR43280:SF31">
    <property type="entry name" value="TRANSCRIPTIONAL REGULATORY PROTEIN"/>
    <property type="match status" value="1"/>
</dbReference>